<dbReference type="InterPro" id="IPR013176">
    <property type="entry name" value="Ccz1"/>
</dbReference>
<feature type="domain" description="CCZ1/INTU/HSP4 first Longin" evidence="3">
    <location>
        <begin position="34"/>
        <end position="155"/>
    </location>
</feature>
<proteinExistence type="inferred from homology"/>
<evidence type="ECO:0000313" key="5">
    <source>
        <dbReference type="Proteomes" id="UP000232323"/>
    </source>
</evidence>
<comment type="caution">
    <text evidence="4">The sequence shown here is derived from an EMBL/GenBank/DDBJ whole genome shotgun (WGS) entry which is preliminary data.</text>
</comment>
<evidence type="ECO:0000256" key="2">
    <source>
        <dbReference type="SAM" id="MobiDB-lite"/>
    </source>
</evidence>
<gene>
    <name evidence="4" type="ORF">CEUSTIGMA_g4926.t1</name>
</gene>
<dbReference type="PANTHER" id="PTHR13056:SF0">
    <property type="entry name" value="VACUOLAR FUSION PROTEIN CCZ1 HOMOLOG-RELATED"/>
    <property type="match status" value="1"/>
</dbReference>
<keyword evidence="5" id="KW-1185">Reference proteome</keyword>
<reference evidence="4 5" key="1">
    <citation type="submission" date="2017-08" db="EMBL/GenBank/DDBJ databases">
        <title>Acidophilic green algal genome provides insights into adaptation to an acidic environment.</title>
        <authorList>
            <person name="Hirooka S."/>
            <person name="Hirose Y."/>
            <person name="Kanesaki Y."/>
            <person name="Higuchi S."/>
            <person name="Fujiwara T."/>
            <person name="Onuma R."/>
            <person name="Era A."/>
            <person name="Ohbayashi R."/>
            <person name="Uzuka A."/>
            <person name="Nozaki H."/>
            <person name="Yoshikawa H."/>
            <person name="Miyagishima S.Y."/>
        </authorList>
    </citation>
    <scope>NUCLEOTIDE SEQUENCE [LARGE SCALE GENOMIC DNA]</scope>
    <source>
        <strain evidence="4 5">NIES-2499</strain>
    </source>
</reference>
<evidence type="ECO:0000256" key="1">
    <source>
        <dbReference type="ARBA" id="ARBA00005352"/>
    </source>
</evidence>
<evidence type="ECO:0000313" key="4">
    <source>
        <dbReference type="EMBL" id="GAX77482.1"/>
    </source>
</evidence>
<dbReference type="GO" id="GO:0016192">
    <property type="term" value="P:vesicle-mediated transport"/>
    <property type="evidence" value="ECO:0007669"/>
    <property type="project" value="InterPro"/>
</dbReference>
<dbReference type="EMBL" id="BEGY01000025">
    <property type="protein sequence ID" value="GAX77482.1"/>
    <property type="molecule type" value="Genomic_DNA"/>
</dbReference>
<dbReference type="PANTHER" id="PTHR13056">
    <property type="entry name" value="VACUOLAR FUSION PROTEIN CCZ1 HOMOLOG-RELATED"/>
    <property type="match status" value="1"/>
</dbReference>
<feature type="compositionally biased region" description="Polar residues" evidence="2">
    <location>
        <begin position="531"/>
        <end position="563"/>
    </location>
</feature>
<sequence length="658" mass="70724">MYNLSSNSKSSHTNQFQQNPSALFFKKHFRLCLAIYDVRRGQKEGQEHEKVLAFYPTAAALPIRSAIVGLAQAYTSFSSSFEHQNGNGVPAPDKAAVQKQAKFMECDLKLWAVMEVEPHIWFAIVVNKAWAGPGCSNDSLASSLTSLHSLFVLLHRPLTSLIDEDDACFFARRALQPFLDEAGIRLHAAGMRDPMALSNPLGMQHGIPIMATPTSVLLNTQSLVNQLMLVSSPAAGVDGRVVVGAAVCWQGHLLWGSLPLQDLQALTLLAGRALGPAVTAAAGMNGKGQGNNQDPMTAQFSESLLSPFQWSTVGLPFQQQQHNQTGSAVSSSSSSSSMIGSRLLLPRLKQPALSRGTGSAASGQEPAHSLCRAAWQLQQATVPTCQVWFQGLQQHCNLLPFYEGPLLVMMLLREGTVVTQEVIRPLAGVLSTECPALNNLLSQCLPPKNVWHYPGFRYCIKDQNVGSIKASPGKKVLTLSQQSLRMVAHMGNKLGHWSQGSKGGTRADPQTLPGCSSDVVEDNTHADTSTDAKAGITTTSDCTTESGGLESFSSTSVGLPQKTSEFEKQKEAAPLIRQAGAPIKSHSNTSSSFGGHHLLGRTVMACRGYGETAPWVIAKYESGRQMLVVMETVPDPTLNGMTVHVQRLCDVAAPGFFL</sequence>
<dbReference type="AlphaFoldDB" id="A0A250X3K2"/>
<dbReference type="Pfam" id="PF19031">
    <property type="entry name" value="Intu_longin_1"/>
    <property type="match status" value="1"/>
</dbReference>
<accession>A0A250X3K2</accession>
<name>A0A250X3K2_9CHLO</name>
<evidence type="ECO:0000259" key="3">
    <source>
        <dbReference type="Pfam" id="PF19031"/>
    </source>
</evidence>
<dbReference type="GO" id="GO:0035658">
    <property type="term" value="C:Mon1-Ccz1 complex"/>
    <property type="evidence" value="ECO:0007669"/>
    <property type="project" value="InterPro"/>
</dbReference>
<dbReference type="STRING" id="1157962.A0A250X3K2"/>
<dbReference type="OrthoDB" id="240546at2759"/>
<feature type="region of interest" description="Disordered" evidence="2">
    <location>
        <begin position="495"/>
        <end position="573"/>
    </location>
</feature>
<organism evidence="4 5">
    <name type="scientific">Chlamydomonas eustigma</name>
    <dbReference type="NCBI Taxonomy" id="1157962"/>
    <lineage>
        <taxon>Eukaryota</taxon>
        <taxon>Viridiplantae</taxon>
        <taxon>Chlorophyta</taxon>
        <taxon>core chlorophytes</taxon>
        <taxon>Chlorophyceae</taxon>
        <taxon>CS clade</taxon>
        <taxon>Chlamydomonadales</taxon>
        <taxon>Chlamydomonadaceae</taxon>
        <taxon>Chlamydomonas</taxon>
    </lineage>
</organism>
<dbReference type="Proteomes" id="UP000232323">
    <property type="component" value="Unassembled WGS sequence"/>
</dbReference>
<comment type="similarity">
    <text evidence="1">Belongs to the CCZ1 family.</text>
</comment>
<protein>
    <recommendedName>
        <fullName evidence="3">CCZ1/INTU/HSP4 first Longin domain-containing protein</fullName>
    </recommendedName>
</protein>
<dbReference type="InterPro" id="IPR043987">
    <property type="entry name" value="CCZ1/INTU/HSP4_longin_1"/>
</dbReference>